<dbReference type="SUPFAM" id="SSF75005">
    <property type="entry name" value="Arabinanase/levansucrase/invertase"/>
    <property type="match status" value="1"/>
</dbReference>
<organism evidence="6 7">
    <name type="scientific">Eisenbergiella massiliensis</name>
    <dbReference type="NCBI Taxonomy" id="1720294"/>
    <lineage>
        <taxon>Bacteria</taxon>
        <taxon>Bacillati</taxon>
        <taxon>Bacillota</taxon>
        <taxon>Clostridia</taxon>
        <taxon>Lachnospirales</taxon>
        <taxon>Lachnospiraceae</taxon>
        <taxon>Eisenbergiella</taxon>
    </lineage>
</organism>
<dbReference type="RefSeq" id="WP_117544273.1">
    <property type="nucleotide sequence ID" value="NZ_QVLV01000004.1"/>
</dbReference>
<proteinExistence type="inferred from homology"/>
<keyword evidence="3 4" id="KW-0326">Glycosidase</keyword>
<gene>
    <name evidence="6" type="ORF">DXC51_08230</name>
</gene>
<dbReference type="InterPro" id="IPR023296">
    <property type="entry name" value="Glyco_hydro_beta-prop_sf"/>
</dbReference>
<comment type="similarity">
    <text evidence="1 4">Belongs to the glycosyl hydrolase 43 family.</text>
</comment>
<evidence type="ECO:0000313" key="6">
    <source>
        <dbReference type="EMBL" id="RGE62569.1"/>
    </source>
</evidence>
<dbReference type="Pfam" id="PF04616">
    <property type="entry name" value="Glyco_hydro_43"/>
    <property type="match status" value="1"/>
</dbReference>
<dbReference type="Gene3D" id="2.60.120.200">
    <property type="match status" value="1"/>
</dbReference>
<keyword evidence="7" id="KW-1185">Reference proteome</keyword>
<dbReference type="PANTHER" id="PTHR42812">
    <property type="entry name" value="BETA-XYLOSIDASE"/>
    <property type="match status" value="1"/>
</dbReference>
<sequence length="504" mass="56811">MEVRNPIIGADMPDPDLLRVGDTYYMVSTTMFYTPGAPILRSKDLCHWEIVSYVFETLEDNGIYRLENGRNAYGKGQWATSLTRHNGRFYACFVSHDCGKTYIFSTDDIEKSGWDRAEIGEVFHDMSFLFWEGLPYLVYGNGKICIVELEPDLSGVREGGMRRVLIETKKEGMRLRCEGCRALVRNGFLYLLLIDWPENGGRREVCYRSRSLEGPFEFRVLMDDDCGFPGHGVAQGTLIDSEAGDWYAMLFQDRGASGRIPFLMPARWEDDWPILGMEAQEEGKGAGRIIPAHFPVPFAPYPARPLVISDSFCHEENRLALPWQWNHNPIPSCWSFTARPGWLRLTTGHVAAGLTDARNTLTQRTLEPGCVCQVTLDSSGLKEGDYAGLCALQGRYGQIGIAVENGKKNLLYLQKAADGGILEFRKPIEEAVVELQIVFDYRERADKAYFAFRQAPGDWETVGSPLDMVFTLDMFVGYRIGIFCYALKSTGGHGDFRDFSVKGL</sequence>
<dbReference type="GO" id="GO:0004553">
    <property type="term" value="F:hydrolase activity, hydrolyzing O-glycosyl compounds"/>
    <property type="evidence" value="ECO:0007669"/>
    <property type="project" value="InterPro"/>
</dbReference>
<feature type="domain" description="Beta-xylosidase C-terminal Concanavalin A-like" evidence="5">
    <location>
        <begin position="315"/>
        <end position="502"/>
    </location>
</feature>
<dbReference type="EMBL" id="QVLV01000004">
    <property type="protein sequence ID" value="RGE62569.1"/>
    <property type="molecule type" value="Genomic_DNA"/>
</dbReference>
<dbReference type="InterPro" id="IPR051795">
    <property type="entry name" value="Glycosyl_Hydrlase_43"/>
</dbReference>
<dbReference type="CDD" id="cd09001">
    <property type="entry name" value="GH43_FsAxh1-like"/>
    <property type="match status" value="1"/>
</dbReference>
<dbReference type="PANTHER" id="PTHR42812:SF12">
    <property type="entry name" value="BETA-XYLOSIDASE-RELATED"/>
    <property type="match status" value="1"/>
</dbReference>
<evidence type="ECO:0000313" key="7">
    <source>
        <dbReference type="Proteomes" id="UP000260812"/>
    </source>
</evidence>
<dbReference type="SUPFAM" id="SSF49899">
    <property type="entry name" value="Concanavalin A-like lectins/glucanases"/>
    <property type="match status" value="1"/>
</dbReference>
<dbReference type="Pfam" id="PF17851">
    <property type="entry name" value="GH43_C2"/>
    <property type="match status" value="1"/>
</dbReference>
<dbReference type="Gene3D" id="2.115.10.20">
    <property type="entry name" value="Glycosyl hydrolase domain, family 43"/>
    <property type="match status" value="1"/>
</dbReference>
<evidence type="ECO:0000256" key="2">
    <source>
        <dbReference type="ARBA" id="ARBA00022801"/>
    </source>
</evidence>
<dbReference type="AlphaFoldDB" id="A0A3E3I7Y3"/>
<evidence type="ECO:0000256" key="3">
    <source>
        <dbReference type="ARBA" id="ARBA00023295"/>
    </source>
</evidence>
<dbReference type="InterPro" id="IPR041542">
    <property type="entry name" value="GH43_C2"/>
</dbReference>
<comment type="caution">
    <text evidence="6">The sequence shown here is derived from an EMBL/GenBank/DDBJ whole genome shotgun (WGS) entry which is preliminary data.</text>
</comment>
<name>A0A3E3I7Y3_9FIRM</name>
<evidence type="ECO:0000256" key="4">
    <source>
        <dbReference type="RuleBase" id="RU361187"/>
    </source>
</evidence>
<dbReference type="GeneID" id="97986865"/>
<keyword evidence="2 4" id="KW-0378">Hydrolase</keyword>
<dbReference type="Proteomes" id="UP000260812">
    <property type="component" value="Unassembled WGS sequence"/>
</dbReference>
<accession>A0A3E3I7Y3</accession>
<evidence type="ECO:0000259" key="5">
    <source>
        <dbReference type="Pfam" id="PF17851"/>
    </source>
</evidence>
<dbReference type="InterPro" id="IPR006710">
    <property type="entry name" value="Glyco_hydro_43"/>
</dbReference>
<reference evidence="6 7" key="1">
    <citation type="submission" date="2018-08" db="EMBL/GenBank/DDBJ databases">
        <title>A genome reference for cultivated species of the human gut microbiota.</title>
        <authorList>
            <person name="Zou Y."/>
            <person name="Xue W."/>
            <person name="Luo G."/>
        </authorList>
    </citation>
    <scope>NUCLEOTIDE SEQUENCE [LARGE SCALE GENOMIC DNA]</scope>
    <source>
        <strain evidence="6 7">TF05-5AC</strain>
    </source>
</reference>
<dbReference type="InterPro" id="IPR013320">
    <property type="entry name" value="ConA-like_dom_sf"/>
</dbReference>
<protein>
    <submittedName>
        <fullName evidence="6">Glycoside hydrolase</fullName>
    </submittedName>
</protein>
<evidence type="ECO:0000256" key="1">
    <source>
        <dbReference type="ARBA" id="ARBA00009865"/>
    </source>
</evidence>
<dbReference type="GO" id="GO:0005975">
    <property type="term" value="P:carbohydrate metabolic process"/>
    <property type="evidence" value="ECO:0007669"/>
    <property type="project" value="InterPro"/>
</dbReference>